<protein>
    <submittedName>
        <fullName evidence="2">Uncharacterized protein</fullName>
    </submittedName>
</protein>
<accession>A0AAD8X7R5</accession>
<keyword evidence="3" id="KW-1185">Reference proteome</keyword>
<dbReference type="RefSeq" id="XP_060357143.1">
    <property type="nucleotide sequence ID" value="XM_060509831.1"/>
</dbReference>
<organism evidence="2 3">
    <name type="scientific">Glomerella acutata</name>
    <name type="common">Colletotrichum acutatum</name>
    <dbReference type="NCBI Taxonomy" id="27357"/>
    <lineage>
        <taxon>Eukaryota</taxon>
        <taxon>Fungi</taxon>
        <taxon>Dikarya</taxon>
        <taxon>Ascomycota</taxon>
        <taxon>Pezizomycotina</taxon>
        <taxon>Sordariomycetes</taxon>
        <taxon>Hypocreomycetidae</taxon>
        <taxon>Glomerellales</taxon>
        <taxon>Glomerellaceae</taxon>
        <taxon>Colletotrichum</taxon>
        <taxon>Colletotrichum acutatum species complex</taxon>
    </lineage>
</organism>
<dbReference type="AlphaFoldDB" id="A0AAD8X7R5"/>
<dbReference type="Proteomes" id="UP001244207">
    <property type="component" value="Unassembled WGS sequence"/>
</dbReference>
<dbReference type="EMBL" id="JAHMHS010000308">
    <property type="protein sequence ID" value="KAK1702554.1"/>
    <property type="molecule type" value="Genomic_DNA"/>
</dbReference>
<comment type="caution">
    <text evidence="2">The sequence shown here is derived from an EMBL/GenBank/DDBJ whole genome shotgun (WGS) entry which is preliminary data.</text>
</comment>
<keyword evidence="1" id="KW-1133">Transmembrane helix</keyword>
<name>A0AAD8X7R5_GLOAC</name>
<feature type="transmembrane region" description="Helical" evidence="1">
    <location>
        <begin position="34"/>
        <end position="52"/>
    </location>
</feature>
<evidence type="ECO:0000313" key="3">
    <source>
        <dbReference type="Proteomes" id="UP001244207"/>
    </source>
</evidence>
<keyword evidence="1" id="KW-0472">Membrane</keyword>
<proteinExistence type="predicted"/>
<gene>
    <name evidence="2" type="ORF">BDZ83DRAFT_645273</name>
</gene>
<evidence type="ECO:0000313" key="2">
    <source>
        <dbReference type="EMBL" id="KAK1702554.1"/>
    </source>
</evidence>
<sequence>MLLLGWVILTILCRLCLTVITMSALSSSSFAPYLGLVLVNNISVSFRSLIIFSSQS</sequence>
<dbReference type="GeneID" id="85393730"/>
<keyword evidence="1" id="KW-0812">Transmembrane</keyword>
<reference evidence="2" key="1">
    <citation type="submission" date="2021-12" db="EMBL/GenBank/DDBJ databases">
        <title>Comparative genomics, transcriptomics and evolutionary studies reveal genomic signatures of adaptation to plant cell wall in hemibiotrophic fungi.</title>
        <authorList>
            <consortium name="DOE Joint Genome Institute"/>
            <person name="Baroncelli R."/>
            <person name="Diaz J.F."/>
            <person name="Benocci T."/>
            <person name="Peng M."/>
            <person name="Battaglia E."/>
            <person name="Haridas S."/>
            <person name="Andreopoulos W."/>
            <person name="Labutti K."/>
            <person name="Pangilinan J."/>
            <person name="Floch G.L."/>
            <person name="Makela M.R."/>
            <person name="Henrissat B."/>
            <person name="Grigoriev I.V."/>
            <person name="Crouch J.A."/>
            <person name="De Vries R.P."/>
            <person name="Sukno S.A."/>
            <person name="Thon M.R."/>
        </authorList>
    </citation>
    <scope>NUCLEOTIDE SEQUENCE</scope>
    <source>
        <strain evidence="2">CBS 112980</strain>
    </source>
</reference>
<evidence type="ECO:0000256" key="1">
    <source>
        <dbReference type="SAM" id="Phobius"/>
    </source>
</evidence>